<accession>A0A0D2M9B3</accession>
<evidence type="ECO:0000256" key="2">
    <source>
        <dbReference type="ARBA" id="ARBA00022598"/>
    </source>
</evidence>
<dbReference type="OMA" id="EVRIVQK"/>
<name>A0A0D2M9B3_GOSRA</name>
<dbReference type="GO" id="GO:0016881">
    <property type="term" value="F:acid-amino acid ligase activity"/>
    <property type="evidence" value="ECO:0007669"/>
    <property type="project" value="TreeGrafter"/>
</dbReference>
<dbReference type="PANTHER" id="PTHR31901:SF57">
    <property type="entry name" value="INDOLE-3-ACETIC ACID-AMIDO SYNTHETASE GH3.17-LIKE ISOFORM X3"/>
    <property type="match status" value="1"/>
</dbReference>
<dbReference type="InterPro" id="IPR004993">
    <property type="entry name" value="GH3"/>
</dbReference>
<dbReference type="Pfam" id="PF03321">
    <property type="entry name" value="GH3"/>
    <property type="match status" value="1"/>
</dbReference>
<dbReference type="Pfam" id="PF23572">
    <property type="entry name" value="GH3_C"/>
    <property type="match status" value="1"/>
</dbReference>
<evidence type="ECO:0000313" key="5">
    <source>
        <dbReference type="EMBL" id="KJB14027.1"/>
    </source>
</evidence>
<evidence type="ECO:0000313" key="6">
    <source>
        <dbReference type="Proteomes" id="UP000032304"/>
    </source>
</evidence>
<gene>
    <name evidence="5" type="ORF">B456_002G107400</name>
</gene>
<dbReference type="PANTHER" id="PTHR31901">
    <property type="entry name" value="GH3 DOMAIN-CONTAINING PROTEIN"/>
    <property type="match status" value="1"/>
</dbReference>
<dbReference type="EMBL" id="CM001741">
    <property type="protein sequence ID" value="KJB14027.1"/>
    <property type="molecule type" value="Genomic_DNA"/>
</dbReference>
<dbReference type="InterPro" id="IPR055378">
    <property type="entry name" value="GH3_C"/>
</dbReference>
<dbReference type="GO" id="GO:0005737">
    <property type="term" value="C:cytoplasm"/>
    <property type="evidence" value="ECO:0007669"/>
    <property type="project" value="TreeGrafter"/>
</dbReference>
<evidence type="ECO:0000256" key="1">
    <source>
        <dbReference type="ARBA" id="ARBA00008068"/>
    </source>
</evidence>
<dbReference type="eggNOG" id="ENOG502QPMU">
    <property type="taxonomic scope" value="Eukaryota"/>
</dbReference>
<sequence>MCLLLPMKILSLTFDRIANGEPSNILLAESVLEFFGSSGTSGGQPKLIPVTAETLKLLPISSALLTAVMKKHFGNLDQAVKSQEFQFAKEETETPCGLKARAATTSMYKNNDYRNIISKHHTSPIEAIFCSDTNQSMYCQLLADLIQPDEVVMVGSQFATALLRAIKFLEGYWKELCSNIRSGQISDWITDSGCKNAASSIMKPNPQLADSIHKICSCESSEGIIKKLWPNAKFIRAITTGVMSQYVETLEFYSGGLPLVSNTYVCSEAFCRINLEPLSGPSYVSYTFLPTTAYFECLPVNNNSLSLSQEVQFNYASQHEPVEKKSNNENIEPIDLVHVKLGQYYELLVTSYARLYRYKVGDVLKVTGFHNNTPQFQFVGSQNVILSIDTDKTSEADLLNAVREAKTLLDPLGFILTGFTSYADTCSIPGHYVLFWELKAKQGNDSIELDPKIMEECCYRMEEALYYIYRSCRKRNAIAALEIRVVKQGRFDTLMDYYVSRGVSTSQYKTPSCIKSKEAINILESKVIRKFFSPKIPM</sequence>
<dbReference type="InterPro" id="IPR055377">
    <property type="entry name" value="GH3_M"/>
</dbReference>
<reference evidence="5 6" key="1">
    <citation type="journal article" date="2012" name="Nature">
        <title>Repeated polyploidization of Gossypium genomes and the evolution of spinnable cotton fibres.</title>
        <authorList>
            <person name="Paterson A.H."/>
            <person name="Wendel J.F."/>
            <person name="Gundlach H."/>
            <person name="Guo H."/>
            <person name="Jenkins J."/>
            <person name="Jin D."/>
            <person name="Llewellyn D."/>
            <person name="Showmaker K.C."/>
            <person name="Shu S."/>
            <person name="Udall J."/>
            <person name="Yoo M.J."/>
            <person name="Byers R."/>
            <person name="Chen W."/>
            <person name="Doron-Faigenboim A."/>
            <person name="Duke M.V."/>
            <person name="Gong L."/>
            <person name="Grimwood J."/>
            <person name="Grover C."/>
            <person name="Grupp K."/>
            <person name="Hu G."/>
            <person name="Lee T.H."/>
            <person name="Li J."/>
            <person name="Lin L."/>
            <person name="Liu T."/>
            <person name="Marler B.S."/>
            <person name="Page J.T."/>
            <person name="Roberts A.W."/>
            <person name="Romanel E."/>
            <person name="Sanders W.S."/>
            <person name="Szadkowski E."/>
            <person name="Tan X."/>
            <person name="Tang H."/>
            <person name="Xu C."/>
            <person name="Wang J."/>
            <person name="Wang Z."/>
            <person name="Zhang D."/>
            <person name="Zhang L."/>
            <person name="Ashrafi H."/>
            <person name="Bedon F."/>
            <person name="Bowers J.E."/>
            <person name="Brubaker C.L."/>
            <person name="Chee P.W."/>
            <person name="Das S."/>
            <person name="Gingle A.R."/>
            <person name="Haigler C.H."/>
            <person name="Harker D."/>
            <person name="Hoffmann L.V."/>
            <person name="Hovav R."/>
            <person name="Jones D.C."/>
            <person name="Lemke C."/>
            <person name="Mansoor S."/>
            <person name="ur Rahman M."/>
            <person name="Rainville L.N."/>
            <person name="Rambani A."/>
            <person name="Reddy U.K."/>
            <person name="Rong J.K."/>
            <person name="Saranga Y."/>
            <person name="Scheffler B.E."/>
            <person name="Scheffler J.A."/>
            <person name="Stelly D.M."/>
            <person name="Triplett B.A."/>
            <person name="Van Deynze A."/>
            <person name="Vaslin M.F."/>
            <person name="Waghmare V.N."/>
            <person name="Walford S.A."/>
            <person name="Wright R.J."/>
            <person name="Zaki E.A."/>
            <person name="Zhang T."/>
            <person name="Dennis E.S."/>
            <person name="Mayer K.F."/>
            <person name="Peterson D.G."/>
            <person name="Rokhsar D.S."/>
            <person name="Wang X."/>
            <person name="Schmutz J."/>
        </authorList>
    </citation>
    <scope>NUCLEOTIDE SEQUENCE [LARGE SCALE GENOMIC DNA]</scope>
</reference>
<keyword evidence="6" id="KW-1185">Reference proteome</keyword>
<proteinExistence type="inferred from homology"/>
<dbReference type="Pfam" id="PF23571">
    <property type="entry name" value="GH3_M"/>
    <property type="match status" value="1"/>
</dbReference>
<dbReference type="Proteomes" id="UP000032304">
    <property type="component" value="Chromosome 2"/>
</dbReference>
<feature type="domain" description="GH3 middle" evidence="3">
    <location>
        <begin position="286"/>
        <end position="380"/>
    </location>
</feature>
<dbReference type="AlphaFoldDB" id="A0A0D2M9B3"/>
<protein>
    <recommendedName>
        <fullName evidence="7">Indole-3-acetic acid-amido synthetase GH3.17-like</fullName>
    </recommendedName>
</protein>
<keyword evidence="2" id="KW-0436">Ligase</keyword>
<evidence type="ECO:0000259" key="3">
    <source>
        <dbReference type="Pfam" id="PF23571"/>
    </source>
</evidence>
<evidence type="ECO:0000259" key="4">
    <source>
        <dbReference type="Pfam" id="PF23572"/>
    </source>
</evidence>
<evidence type="ECO:0008006" key="7">
    <source>
        <dbReference type="Google" id="ProtNLM"/>
    </source>
</evidence>
<feature type="domain" description="GH3 C-terminal" evidence="4">
    <location>
        <begin position="397"/>
        <end position="518"/>
    </location>
</feature>
<dbReference type="Gramene" id="KJB14027">
    <property type="protein sequence ID" value="KJB14027"/>
    <property type="gene ID" value="B456_002G107400"/>
</dbReference>
<organism evidence="5 6">
    <name type="scientific">Gossypium raimondii</name>
    <name type="common">Peruvian cotton</name>
    <name type="synonym">Gossypium klotzschianum subsp. raimondii</name>
    <dbReference type="NCBI Taxonomy" id="29730"/>
    <lineage>
        <taxon>Eukaryota</taxon>
        <taxon>Viridiplantae</taxon>
        <taxon>Streptophyta</taxon>
        <taxon>Embryophyta</taxon>
        <taxon>Tracheophyta</taxon>
        <taxon>Spermatophyta</taxon>
        <taxon>Magnoliopsida</taxon>
        <taxon>eudicotyledons</taxon>
        <taxon>Gunneridae</taxon>
        <taxon>Pentapetalae</taxon>
        <taxon>rosids</taxon>
        <taxon>malvids</taxon>
        <taxon>Malvales</taxon>
        <taxon>Malvaceae</taxon>
        <taxon>Malvoideae</taxon>
        <taxon>Gossypium</taxon>
    </lineage>
</organism>
<comment type="similarity">
    <text evidence="1">Belongs to the IAA-amido conjugating enzyme family.</text>
</comment>